<accession>A0A1I5XCH7</accession>
<name>A0A1I5XCH7_9FIRM</name>
<dbReference type="Pfam" id="PF08486">
    <property type="entry name" value="SpoIID"/>
    <property type="match status" value="1"/>
</dbReference>
<dbReference type="Proteomes" id="UP000198577">
    <property type="component" value="Unassembled WGS sequence"/>
</dbReference>
<dbReference type="GO" id="GO:0030435">
    <property type="term" value="P:sporulation resulting in formation of a cellular spore"/>
    <property type="evidence" value="ECO:0007669"/>
    <property type="project" value="InterPro"/>
</dbReference>
<dbReference type="NCBIfam" id="TIGR02870">
    <property type="entry name" value="spore_II_D"/>
    <property type="match status" value="1"/>
</dbReference>
<protein>
    <submittedName>
        <fullName evidence="3">Stage II sporulation protein D</fullName>
    </submittedName>
</protein>
<dbReference type="PANTHER" id="PTHR30032:SF4">
    <property type="entry name" value="AMIDASE ENHANCER"/>
    <property type="match status" value="1"/>
</dbReference>
<keyword evidence="4" id="KW-1185">Reference proteome</keyword>
<evidence type="ECO:0000313" key="3">
    <source>
        <dbReference type="EMBL" id="SFQ29556.1"/>
    </source>
</evidence>
<dbReference type="AlphaFoldDB" id="A0A1I5XCH7"/>
<dbReference type="InterPro" id="IPR013693">
    <property type="entry name" value="SpoIID/LytB_N"/>
</dbReference>
<evidence type="ECO:0000313" key="4">
    <source>
        <dbReference type="Proteomes" id="UP000198577"/>
    </source>
</evidence>
<proteinExistence type="predicted"/>
<dbReference type="OrthoDB" id="9794671at2"/>
<feature type="domain" description="Sporulation stage II protein D amidase enhancer LytB N-terminal" evidence="2">
    <location>
        <begin position="67"/>
        <end position="175"/>
    </location>
</feature>
<evidence type="ECO:0000259" key="2">
    <source>
        <dbReference type="Pfam" id="PF08486"/>
    </source>
</evidence>
<reference evidence="3 4" key="1">
    <citation type="submission" date="2016-10" db="EMBL/GenBank/DDBJ databases">
        <authorList>
            <person name="de Groot N.N."/>
        </authorList>
    </citation>
    <scope>NUCLEOTIDE SEQUENCE [LARGE SCALE GENOMIC DNA]</scope>
    <source>
        <strain evidence="3 4">DSM 20678</strain>
    </source>
</reference>
<sequence length="344" mass="38665">MKWWINLLLAIVIIVVIIPALTVQDFSLFGFKDKRSSSEMNGQPNDEIDITSKSKEGVDEPEIAMYDHATESVIRMPLEEYIIGVVAAEMPASFELEALKAQAVAARTFAVRKMRAFGGNGCSSHPQADVCSLYSHCQAWISDEQQKKNWGSDYAANHEKIVRAVEETRGYIMTYDGAPIEVFFHSTSNGKTEDAGEVFSHSLPYYTVVDSPGEETSPKYKQTFTFSNEQFVKIFKSRYPRSNLSAKNLSSQIRVKSYTKSGRVAELIVGGITVKGTDFRYLYGLNSTDFKFKFEGDRVIIETTGYGHGVGMSQVGANYMAQQGHTYVEILKHYYKGVEIEKYR</sequence>
<dbReference type="GO" id="GO:0030288">
    <property type="term" value="C:outer membrane-bounded periplasmic space"/>
    <property type="evidence" value="ECO:0007669"/>
    <property type="project" value="TreeGrafter"/>
</dbReference>
<organism evidence="3 4">
    <name type="scientific">Caldicoprobacter faecalis</name>
    <dbReference type="NCBI Taxonomy" id="937334"/>
    <lineage>
        <taxon>Bacteria</taxon>
        <taxon>Bacillati</taxon>
        <taxon>Bacillota</taxon>
        <taxon>Clostridia</taxon>
        <taxon>Caldicoprobacterales</taxon>
        <taxon>Caldicoprobacteraceae</taxon>
        <taxon>Caldicoprobacter</taxon>
    </lineage>
</organism>
<dbReference type="STRING" id="937334.SAMN05444406_12427"/>
<feature type="region of interest" description="Disordered" evidence="1">
    <location>
        <begin position="35"/>
        <end position="54"/>
    </location>
</feature>
<evidence type="ECO:0000256" key="1">
    <source>
        <dbReference type="SAM" id="MobiDB-lite"/>
    </source>
</evidence>
<dbReference type="RefSeq" id="WP_092282568.1">
    <property type="nucleotide sequence ID" value="NZ_FOXR01000024.1"/>
</dbReference>
<dbReference type="InterPro" id="IPR014225">
    <property type="entry name" value="Spore_II_D_firmicutes"/>
</dbReference>
<dbReference type="NCBIfam" id="TIGR02669">
    <property type="entry name" value="SpoIID_LytB"/>
    <property type="match status" value="1"/>
</dbReference>
<dbReference type="InterPro" id="IPR013486">
    <property type="entry name" value="SpoIID/LytB"/>
</dbReference>
<dbReference type="EMBL" id="FOXR01000024">
    <property type="protein sequence ID" value="SFQ29556.1"/>
    <property type="molecule type" value="Genomic_DNA"/>
</dbReference>
<dbReference type="InterPro" id="IPR051922">
    <property type="entry name" value="Bact_Sporulation_Assoc"/>
</dbReference>
<gene>
    <name evidence="3" type="ORF">SAMN05444406_12427</name>
</gene>
<dbReference type="PANTHER" id="PTHR30032">
    <property type="entry name" value="N-ACETYLMURAMOYL-L-ALANINE AMIDASE-RELATED"/>
    <property type="match status" value="1"/>
</dbReference>